<evidence type="ECO:0000256" key="1">
    <source>
        <dbReference type="SAM" id="Coils"/>
    </source>
</evidence>
<evidence type="ECO:0000313" key="2">
    <source>
        <dbReference type="EMBL" id="OGL88796.1"/>
    </source>
</evidence>
<proteinExistence type="predicted"/>
<protein>
    <submittedName>
        <fullName evidence="2">Uncharacterized protein</fullName>
    </submittedName>
</protein>
<dbReference type="STRING" id="1802410.A3H75_00035"/>
<accession>A0A1F7VE65</accession>
<dbReference type="EMBL" id="MGES01000026">
    <property type="protein sequence ID" value="OGL88796.1"/>
    <property type="molecule type" value="Genomic_DNA"/>
</dbReference>
<keyword evidence="1" id="KW-0175">Coiled coil</keyword>
<reference evidence="2 3" key="1">
    <citation type="journal article" date="2016" name="Nat. Commun.">
        <title>Thousands of microbial genomes shed light on interconnected biogeochemical processes in an aquifer system.</title>
        <authorList>
            <person name="Anantharaman K."/>
            <person name="Brown C.T."/>
            <person name="Hug L.A."/>
            <person name="Sharon I."/>
            <person name="Castelle C.J."/>
            <person name="Probst A.J."/>
            <person name="Thomas B.C."/>
            <person name="Singh A."/>
            <person name="Wilkins M.J."/>
            <person name="Karaoz U."/>
            <person name="Brodie E.L."/>
            <person name="Williams K.H."/>
            <person name="Hubbard S.S."/>
            <person name="Banfield J.F."/>
        </authorList>
    </citation>
    <scope>NUCLEOTIDE SEQUENCE [LARGE SCALE GENOMIC DNA]</scope>
</reference>
<gene>
    <name evidence="2" type="ORF">A3H75_00035</name>
</gene>
<dbReference type="Proteomes" id="UP000176678">
    <property type="component" value="Unassembled WGS sequence"/>
</dbReference>
<evidence type="ECO:0000313" key="3">
    <source>
        <dbReference type="Proteomes" id="UP000176678"/>
    </source>
</evidence>
<dbReference type="AlphaFoldDB" id="A0A1F7VE65"/>
<comment type="caution">
    <text evidence="2">The sequence shown here is derived from an EMBL/GenBank/DDBJ whole genome shotgun (WGS) entry which is preliminary data.</text>
</comment>
<feature type="coiled-coil region" evidence="1">
    <location>
        <begin position="11"/>
        <end position="52"/>
    </location>
</feature>
<name>A0A1F7VE65_9BACT</name>
<sequence length="115" mass="13583">MQQEDLLFEKLGDHEERLVRIEDKLDNVEGKLDNHEIRLIRIEENMATKEDLHALEDRLLTRDDKQIALLTIIRDEQVATHHALLRHENKLEEHDGAIKQLQTDFKGFQTKPQTI</sequence>
<organism evidence="2 3">
    <name type="scientific">Candidatus Uhrbacteria bacterium RIFCSPLOWO2_02_FULL_51_9</name>
    <dbReference type="NCBI Taxonomy" id="1802410"/>
    <lineage>
        <taxon>Bacteria</taxon>
        <taxon>Candidatus Uhriibacteriota</taxon>
    </lineage>
</organism>